<dbReference type="GO" id="GO:0005737">
    <property type="term" value="C:cytoplasm"/>
    <property type="evidence" value="ECO:0007669"/>
    <property type="project" value="UniProtKB-SubCell"/>
</dbReference>
<keyword evidence="1 5" id="KW-0698">rRNA processing</keyword>
<dbReference type="EMBL" id="FOBL01000032">
    <property type="protein sequence ID" value="SEM18603.1"/>
    <property type="molecule type" value="Genomic_DNA"/>
</dbReference>
<dbReference type="Gene3D" id="1.10.1520.10">
    <property type="entry name" value="Ribonuclease III domain"/>
    <property type="match status" value="1"/>
</dbReference>
<comment type="function">
    <text evidence="5">Involved in correct processing of both the 5' and 3' ends of 23S rRNA precursor. Processes 30S rRNA precursor transcript even in absence of ribonuclease 3 (Rnc); Rnc processes 30S rRNA into smaller rRNA precursors.</text>
</comment>
<comment type="subcellular location">
    <subcellularLocation>
        <location evidence="5">Cytoplasm</location>
    </subcellularLocation>
</comment>
<evidence type="ECO:0000256" key="3">
    <source>
        <dbReference type="ARBA" id="ARBA00022759"/>
    </source>
</evidence>
<dbReference type="Proteomes" id="UP000321425">
    <property type="component" value="Unassembled WGS sequence"/>
</dbReference>
<evidence type="ECO:0000313" key="9">
    <source>
        <dbReference type="Proteomes" id="UP000198548"/>
    </source>
</evidence>
<reference evidence="8 9" key="1">
    <citation type="submission" date="2016-10" db="EMBL/GenBank/DDBJ databases">
        <authorList>
            <person name="de Groot N.N."/>
        </authorList>
    </citation>
    <scope>NUCLEOTIDE SEQUENCE [LARGE SCALE GENOMIC DNA]</scope>
    <source>
        <strain evidence="8 9">DSM 19182</strain>
    </source>
</reference>
<organism evidence="8 9">
    <name type="scientific">Alkalibacterium putridalgicola</name>
    <dbReference type="NCBI Taxonomy" id="426703"/>
    <lineage>
        <taxon>Bacteria</taxon>
        <taxon>Bacillati</taxon>
        <taxon>Bacillota</taxon>
        <taxon>Bacilli</taxon>
        <taxon>Lactobacillales</taxon>
        <taxon>Carnobacteriaceae</taxon>
        <taxon>Alkalibacterium</taxon>
    </lineage>
</organism>
<dbReference type="InterPro" id="IPR036389">
    <property type="entry name" value="RNase_III_sf"/>
</dbReference>
<comment type="similarity">
    <text evidence="5">Belongs to the MrnC RNase family.</text>
</comment>
<comment type="cofactor">
    <cofactor evidence="5">
        <name>Mg(2+)</name>
        <dbReference type="ChEBI" id="CHEBI:18420"/>
    </cofactor>
</comment>
<dbReference type="EC" id="3.1.26.-" evidence="5"/>
<evidence type="ECO:0000256" key="2">
    <source>
        <dbReference type="ARBA" id="ARBA00022722"/>
    </source>
</evidence>
<evidence type="ECO:0000256" key="5">
    <source>
        <dbReference type="HAMAP-Rule" id="MF_01468"/>
    </source>
</evidence>
<keyword evidence="5" id="KW-0690">Ribosome biogenesis</keyword>
<dbReference type="HAMAP" id="MF_01468">
    <property type="entry name" value="RNase_Mini_III"/>
    <property type="match status" value="1"/>
</dbReference>
<dbReference type="RefSeq" id="WP_091489343.1">
    <property type="nucleotide sequence ID" value="NZ_BJUX01000021.1"/>
</dbReference>
<dbReference type="InterPro" id="IPR000999">
    <property type="entry name" value="RNase_III_dom"/>
</dbReference>
<protein>
    <recommendedName>
        <fullName evidence="5">Mini-ribonuclease 3</fullName>
        <shortName evidence="5">Mini-3</shortName>
        <shortName evidence="5">Mini-RNase 3</shortName>
        <ecNumber evidence="5">3.1.26.-</ecNumber>
    </recommendedName>
    <alternativeName>
        <fullName evidence="5">Mini-RNase III</fullName>
        <shortName evidence="5">Mini-III</shortName>
    </alternativeName>
</protein>
<dbReference type="InterPro" id="IPR008226">
    <property type="entry name" value="Mini3_fam"/>
</dbReference>
<keyword evidence="5" id="KW-0699">rRNA-binding</keyword>
<evidence type="ECO:0000313" key="10">
    <source>
        <dbReference type="Proteomes" id="UP000321425"/>
    </source>
</evidence>
<evidence type="ECO:0000313" key="7">
    <source>
        <dbReference type="EMBL" id="GEK89717.1"/>
    </source>
</evidence>
<dbReference type="AlphaFoldDB" id="A0A1H7WAS2"/>
<keyword evidence="4 5" id="KW-0378">Hydrolase</keyword>
<keyword evidence="3 5" id="KW-0255">Endonuclease</keyword>
<dbReference type="PIRSF" id="PIRSF005520">
    <property type="entry name" value="UCP005520"/>
    <property type="match status" value="1"/>
</dbReference>
<keyword evidence="10" id="KW-1185">Reference proteome</keyword>
<evidence type="ECO:0000259" key="6">
    <source>
        <dbReference type="Pfam" id="PF00636"/>
    </source>
</evidence>
<keyword evidence="2 5" id="KW-0540">Nuclease</keyword>
<dbReference type="OrthoDB" id="46571at2"/>
<reference evidence="7 10" key="2">
    <citation type="submission" date="2019-07" db="EMBL/GenBank/DDBJ databases">
        <title>Whole genome shotgun sequence of Alkalibacterium putridalgicola NBRC 103243.</title>
        <authorList>
            <person name="Hosoyama A."/>
            <person name="Uohara A."/>
            <person name="Ohji S."/>
            <person name="Ichikawa N."/>
        </authorList>
    </citation>
    <scope>NUCLEOTIDE SEQUENCE [LARGE SCALE GENOMIC DNA]</scope>
    <source>
        <strain evidence="7 10">NBRC 103243</strain>
    </source>
</reference>
<dbReference type="STRING" id="426703.SAMN04488100_13221"/>
<dbReference type="Proteomes" id="UP000198548">
    <property type="component" value="Unassembled WGS sequence"/>
</dbReference>
<dbReference type="EMBL" id="BJUX01000021">
    <property type="protein sequence ID" value="GEK89717.1"/>
    <property type="molecule type" value="Genomic_DNA"/>
</dbReference>
<dbReference type="Pfam" id="PF00636">
    <property type="entry name" value="Ribonuclease_3"/>
    <property type="match status" value="1"/>
</dbReference>
<comment type="subunit">
    <text evidence="5">Homodimer.</text>
</comment>
<sequence>MNRTVDPKQLNGLALAYMGDALYEQAIREHLIYSGKTKPNRLHVSATGYVSAKAQSFLIGKMIDQEILTEEELEYYKRGRNAKSYSKAKNADSKTYSQSTGFEALIGFLYLTGEADRLQELISWCIEKIEET</sequence>
<proteinExistence type="inferred from homology"/>
<dbReference type="GO" id="GO:0004525">
    <property type="term" value="F:ribonuclease III activity"/>
    <property type="evidence" value="ECO:0007669"/>
    <property type="project" value="InterPro"/>
</dbReference>
<evidence type="ECO:0000313" key="8">
    <source>
        <dbReference type="EMBL" id="SEM18603.1"/>
    </source>
</evidence>
<keyword evidence="5" id="KW-0460">Magnesium</keyword>
<evidence type="ECO:0000256" key="4">
    <source>
        <dbReference type="ARBA" id="ARBA00022801"/>
    </source>
</evidence>
<feature type="domain" description="RNase III" evidence="6">
    <location>
        <begin position="14"/>
        <end position="113"/>
    </location>
</feature>
<keyword evidence="5" id="KW-0694">RNA-binding</keyword>
<accession>A0A1H7WAS2</accession>
<name>A0A1H7WAS2_9LACT</name>
<dbReference type="PANTHER" id="PTHR34276">
    <property type="entry name" value="MINI-RIBONUCLEASE 3"/>
    <property type="match status" value="1"/>
</dbReference>
<gene>
    <name evidence="5" type="primary">mrnC</name>
    <name evidence="7" type="synonym">rnc2</name>
    <name evidence="7" type="ORF">APU01nite_17560</name>
    <name evidence="8" type="ORF">SAMN04488100_13221</name>
</gene>
<dbReference type="GO" id="GO:0006364">
    <property type="term" value="P:rRNA processing"/>
    <property type="evidence" value="ECO:0007669"/>
    <property type="project" value="UniProtKB-UniRule"/>
</dbReference>
<feature type="active site" evidence="5">
    <location>
        <position position="20"/>
    </location>
</feature>
<dbReference type="GO" id="GO:0019843">
    <property type="term" value="F:rRNA binding"/>
    <property type="evidence" value="ECO:0007669"/>
    <property type="project" value="UniProtKB-UniRule"/>
</dbReference>
<dbReference type="PANTHER" id="PTHR34276:SF1">
    <property type="entry name" value="MINI-RIBONUCLEASE 3"/>
    <property type="match status" value="1"/>
</dbReference>
<dbReference type="SUPFAM" id="SSF69065">
    <property type="entry name" value="RNase III domain-like"/>
    <property type="match status" value="1"/>
</dbReference>
<evidence type="ECO:0000256" key="1">
    <source>
        <dbReference type="ARBA" id="ARBA00022552"/>
    </source>
</evidence>
<keyword evidence="5" id="KW-0963">Cytoplasm</keyword>